<proteinExistence type="inferred from homology"/>
<reference evidence="8 9" key="1">
    <citation type="submission" date="2014-12" db="EMBL/GenBank/DDBJ databases">
        <title>Comparative genomics of the lactic acid bacteria isolated from the honey bee gut.</title>
        <authorList>
            <person name="Ellegaard K.M."/>
            <person name="Tamarit D."/>
            <person name="Javelind E."/>
            <person name="Olofsson T."/>
            <person name="Andersson S.G."/>
            <person name="Vasquez A."/>
        </authorList>
    </citation>
    <scope>NUCLEOTIDE SEQUENCE [LARGE SCALE GENOMIC DNA]</scope>
    <source>
        <strain evidence="8 9">Bin2</strain>
    </source>
</reference>
<evidence type="ECO:0000256" key="4">
    <source>
        <dbReference type="ARBA" id="ARBA00022679"/>
    </source>
</evidence>
<evidence type="ECO:0000259" key="7">
    <source>
        <dbReference type="Pfam" id="PF00155"/>
    </source>
</evidence>
<keyword evidence="3 6" id="KW-0032">Aminotransferase</keyword>
<dbReference type="Proteomes" id="UP000033648">
    <property type="component" value="Unassembled WGS sequence"/>
</dbReference>
<keyword evidence="4 6" id="KW-0808">Transferase</keyword>
<dbReference type="Gene3D" id="3.90.1150.10">
    <property type="entry name" value="Aspartate Aminotransferase, domain 1"/>
    <property type="match status" value="1"/>
</dbReference>
<gene>
    <name evidence="8" type="ORF">JF69_13560</name>
</gene>
<dbReference type="GO" id="GO:0030170">
    <property type="term" value="F:pyridoxal phosphate binding"/>
    <property type="evidence" value="ECO:0007669"/>
    <property type="project" value="InterPro"/>
</dbReference>
<dbReference type="InterPro" id="IPR004838">
    <property type="entry name" value="NHTrfase_class1_PyrdxlP-BS"/>
</dbReference>
<evidence type="ECO:0000256" key="2">
    <source>
        <dbReference type="ARBA" id="ARBA00007441"/>
    </source>
</evidence>
<dbReference type="OrthoDB" id="9763453at2"/>
<comment type="caution">
    <text evidence="8">The sequence shown here is derived from an EMBL/GenBank/DDBJ whole genome shotgun (WGS) entry which is preliminary data.</text>
</comment>
<accession>A0A0F4KRF7</accession>
<dbReference type="PROSITE" id="PS00105">
    <property type="entry name" value="AA_TRANSFER_CLASS_1"/>
    <property type="match status" value="1"/>
</dbReference>
<feature type="domain" description="Aminotransferase class I/classII large" evidence="7">
    <location>
        <begin position="37"/>
        <end position="398"/>
    </location>
</feature>
<dbReference type="EC" id="2.6.1.-" evidence="6"/>
<dbReference type="InterPro" id="IPR050596">
    <property type="entry name" value="AspAT/PAT-like"/>
</dbReference>
<dbReference type="FunFam" id="3.40.640.10:FF:000033">
    <property type="entry name" value="Aspartate aminotransferase"/>
    <property type="match status" value="1"/>
</dbReference>
<name>A0A0F4KRF7_9BIFI</name>
<comment type="similarity">
    <text evidence="2 6">Belongs to the class-I pyridoxal-phosphate-dependent aminotransferase family.</text>
</comment>
<dbReference type="Gene3D" id="3.40.640.10">
    <property type="entry name" value="Type I PLP-dependent aspartate aminotransferase-like (Major domain)"/>
    <property type="match status" value="1"/>
</dbReference>
<dbReference type="PANTHER" id="PTHR46383">
    <property type="entry name" value="ASPARTATE AMINOTRANSFERASE"/>
    <property type="match status" value="1"/>
</dbReference>
<dbReference type="GO" id="GO:0008483">
    <property type="term" value="F:transaminase activity"/>
    <property type="evidence" value="ECO:0007669"/>
    <property type="project" value="UniProtKB-KW"/>
</dbReference>
<organism evidence="8 9">
    <name type="scientific">Bifidobacterium asteroides</name>
    <dbReference type="NCBI Taxonomy" id="1684"/>
    <lineage>
        <taxon>Bacteria</taxon>
        <taxon>Bacillati</taxon>
        <taxon>Actinomycetota</taxon>
        <taxon>Actinomycetes</taxon>
        <taxon>Bifidobacteriales</taxon>
        <taxon>Bifidobacteriaceae</taxon>
        <taxon>Bifidobacterium</taxon>
    </lineage>
</organism>
<dbReference type="CDD" id="cd00609">
    <property type="entry name" value="AAT_like"/>
    <property type="match status" value="1"/>
</dbReference>
<dbReference type="InterPro" id="IPR015422">
    <property type="entry name" value="PyrdxlP-dep_Trfase_small"/>
</dbReference>
<dbReference type="GO" id="GO:0006520">
    <property type="term" value="P:amino acid metabolic process"/>
    <property type="evidence" value="ECO:0007669"/>
    <property type="project" value="InterPro"/>
</dbReference>
<sequence>MTMAQWQTLSRRIDAVAPSATLAVDSKAKAMKAQGMNVISFGAGEPNFPTPDHIVQAAARACLDPRNHRYTPTAGLPQLKQAIADKTLRDSGYRIDPDQVVVTNGGKQAVYETFQILLNPGDEVIIPAPYWTSYPQMVLLAGGRPVPVLSGAGQGYIPSLEQLEAARTERTRAIILNLPANPTGAIWDAGLVAAVDRWAIEHQIWVISDEIYEHLTYQGTHTPYPGALVPQVRDQLIVVNGVAKTYAMTGWRVGWLVAPLPVAQAAAKLQGHMTSNVANVSQQAALAALTGGLEDVEAMRSAFALRRRAIVDALNAMEGVTCPEPLGAFYAFADVTGLLNRPVGPQGTVCATSGELAEVILEQIQVAAVPGEAFGAPGCLRFSYALADDDLAEGMRRLGAWVSA</sequence>
<dbReference type="Pfam" id="PF00155">
    <property type="entry name" value="Aminotran_1_2"/>
    <property type="match status" value="1"/>
</dbReference>
<dbReference type="SUPFAM" id="SSF53383">
    <property type="entry name" value="PLP-dependent transferases"/>
    <property type="match status" value="1"/>
</dbReference>
<evidence type="ECO:0000256" key="6">
    <source>
        <dbReference type="RuleBase" id="RU000481"/>
    </source>
</evidence>
<dbReference type="AlphaFoldDB" id="A0A0F4KRF7"/>
<dbReference type="EMBL" id="JWME01000013">
    <property type="protein sequence ID" value="KJY49262.1"/>
    <property type="molecule type" value="Genomic_DNA"/>
</dbReference>
<dbReference type="InterPro" id="IPR004839">
    <property type="entry name" value="Aminotransferase_I/II_large"/>
</dbReference>
<dbReference type="InterPro" id="IPR015424">
    <property type="entry name" value="PyrdxlP-dep_Trfase"/>
</dbReference>
<evidence type="ECO:0000256" key="3">
    <source>
        <dbReference type="ARBA" id="ARBA00022576"/>
    </source>
</evidence>
<dbReference type="PATRIC" id="fig|1684.4.peg.1459"/>
<evidence type="ECO:0000256" key="5">
    <source>
        <dbReference type="ARBA" id="ARBA00022898"/>
    </source>
</evidence>
<evidence type="ECO:0000256" key="1">
    <source>
        <dbReference type="ARBA" id="ARBA00001933"/>
    </source>
</evidence>
<evidence type="ECO:0000313" key="9">
    <source>
        <dbReference type="Proteomes" id="UP000033648"/>
    </source>
</evidence>
<dbReference type="InterPro" id="IPR015421">
    <property type="entry name" value="PyrdxlP-dep_Trfase_major"/>
</dbReference>
<protein>
    <recommendedName>
        <fullName evidence="6">Aminotransferase</fullName>
        <ecNumber evidence="6">2.6.1.-</ecNumber>
    </recommendedName>
</protein>
<dbReference type="PANTHER" id="PTHR46383:SF1">
    <property type="entry name" value="ASPARTATE AMINOTRANSFERASE"/>
    <property type="match status" value="1"/>
</dbReference>
<comment type="cofactor">
    <cofactor evidence="1 6">
        <name>pyridoxal 5'-phosphate</name>
        <dbReference type="ChEBI" id="CHEBI:597326"/>
    </cofactor>
</comment>
<evidence type="ECO:0000313" key="8">
    <source>
        <dbReference type="EMBL" id="KJY49262.1"/>
    </source>
</evidence>
<keyword evidence="5" id="KW-0663">Pyridoxal phosphate</keyword>